<dbReference type="PANTHER" id="PTHR30222">
    <property type="entry name" value="SPERMIDINE/PUTRESCINE-BINDING PERIPLASMIC PROTEIN"/>
    <property type="match status" value="1"/>
</dbReference>
<dbReference type="Gene3D" id="3.40.190.10">
    <property type="entry name" value="Periplasmic binding protein-like II"/>
    <property type="match status" value="2"/>
</dbReference>
<protein>
    <submittedName>
        <fullName evidence="3">Uncharacterized protein</fullName>
    </submittedName>
</protein>
<feature type="transmembrane region" description="Helical" evidence="2">
    <location>
        <begin position="6"/>
        <end position="28"/>
    </location>
</feature>
<organism evidence="3 4">
    <name type="scientific">Fluviispira multicolorata</name>
    <dbReference type="NCBI Taxonomy" id="2654512"/>
    <lineage>
        <taxon>Bacteria</taxon>
        <taxon>Pseudomonadati</taxon>
        <taxon>Bdellovibrionota</taxon>
        <taxon>Oligoflexia</taxon>
        <taxon>Silvanigrellales</taxon>
        <taxon>Silvanigrellaceae</taxon>
        <taxon>Fluviispira</taxon>
    </lineage>
</organism>
<dbReference type="AlphaFoldDB" id="A0A833JEY6"/>
<proteinExistence type="predicted"/>
<keyword evidence="2" id="KW-1133">Transmembrane helix</keyword>
<comment type="caution">
    <text evidence="3">The sequence shown here is derived from an EMBL/GenBank/DDBJ whole genome shotgun (WGS) entry which is preliminary data.</text>
</comment>
<keyword evidence="4" id="KW-1185">Reference proteome</keyword>
<dbReference type="SUPFAM" id="SSF53850">
    <property type="entry name" value="Periplasmic binding protein-like II"/>
    <property type="match status" value="1"/>
</dbReference>
<evidence type="ECO:0000256" key="2">
    <source>
        <dbReference type="SAM" id="Phobius"/>
    </source>
</evidence>
<evidence type="ECO:0000313" key="3">
    <source>
        <dbReference type="EMBL" id="KAB8033456.1"/>
    </source>
</evidence>
<accession>A0A833JEY6</accession>
<gene>
    <name evidence="3" type="ORF">GCL57_01780</name>
</gene>
<dbReference type="PANTHER" id="PTHR30222:SF17">
    <property type="entry name" value="SPERMIDINE_PUTRESCINE-BINDING PERIPLASMIC PROTEIN"/>
    <property type="match status" value="1"/>
</dbReference>
<keyword evidence="2" id="KW-0472">Membrane</keyword>
<name>A0A833JEY6_9BACT</name>
<sequence length="336" mass="38989">MKGEVILFRLYFIAVLCVFTNMCWAVAFKPILNVLAPMGVLSPKIVSQFEEETHTNVRVEFIGSRYEYDSRLRAGLRNYDVIIADERNLQRLSLQRLLRSLTDDSISIVNPKFPLDQRSKLNLDGRSYVTLLIDPMGIAYKRKSFSLKQNQINWDLLINPDENPYWRQRVFVSNSPKHQLLIALLATGKEITSTSWFIPEASLKWLQNLKLQSTNIDYPLELAFLGNKIEAAVVFRSEYLKLKKVVPDLKFMIPANVTYYDRMGASLVADTVQESLAQSFVKFLKIKRDSLISNENFLSYKVQSFEGSSTKNWILYDDDFPLPRRIENILNDFYKK</sequence>
<dbReference type="Proteomes" id="UP000442694">
    <property type="component" value="Unassembled WGS sequence"/>
</dbReference>
<dbReference type="EMBL" id="WFLN01000004">
    <property type="protein sequence ID" value="KAB8033456.1"/>
    <property type="molecule type" value="Genomic_DNA"/>
</dbReference>
<evidence type="ECO:0000313" key="4">
    <source>
        <dbReference type="Proteomes" id="UP000442694"/>
    </source>
</evidence>
<evidence type="ECO:0000256" key="1">
    <source>
        <dbReference type="ARBA" id="ARBA00022729"/>
    </source>
</evidence>
<reference evidence="3 4" key="1">
    <citation type="submission" date="2019-10" db="EMBL/GenBank/DDBJ databases">
        <title>New genus of Silvanigrellaceae.</title>
        <authorList>
            <person name="Pitt A."/>
            <person name="Hahn M.W."/>
        </authorList>
    </citation>
    <scope>NUCLEOTIDE SEQUENCE [LARGE SCALE GENOMIC DNA]</scope>
    <source>
        <strain evidence="3 4">33A1-SZDP</strain>
    </source>
</reference>
<keyword evidence="1" id="KW-0732">Signal</keyword>
<keyword evidence="2" id="KW-0812">Transmembrane</keyword>